<dbReference type="Proteomes" id="UP001530400">
    <property type="component" value="Unassembled WGS sequence"/>
</dbReference>
<sequence>MVNQNNQDFKFTTDEPESSTNSYQTTEDDISKWERMYYSAESTTQTQFNFQSTYDEDPPREPTTSDIRVITFDLDNTLWKTGPTISHANKVLNEHMQLLGVAHDRLVEVEMGRLFEADKRKYAGGNYIEDDVDISREKRNEELASEVVNVGETKDEEDDVIGGKVVDNLIHIRAESNRKKIQPVYLTMLRKDAISSLLQSTSTVDAPLLEEDVENAFRLWMSSRTESITQNYADNVLSTLSTIRSSITPSSTTGKLYIGAITDGNSDPKSVPSIGEYFDFVIRAEDVGVSKPDERVYKAAIAELMVTLIRDGYSVENFFLGESTEDAFGYCSAAYIKPFARSWKDVDEETVDAFAEAVGPWWVHVGDDFFKDVVASKGFRMRSVWVRELIAKKQNEASAEPETPKVQRTLQELEEELAKQNGVLKMAIGESEFLATSLHEEFSDAILEKFDELCDLLINWHEEGLRVQTSSPQMSLKSMISDTELVDTGAIETSAQEVPASLDHMPTVEDNTADIKRFCVFCGERLPSVAKFCSGCGEKQP</sequence>
<feature type="compositionally biased region" description="Polar residues" evidence="2">
    <location>
        <begin position="1"/>
        <end position="10"/>
    </location>
</feature>
<dbReference type="Gene3D" id="1.20.120.1600">
    <property type="match status" value="1"/>
</dbReference>
<dbReference type="AlphaFoldDB" id="A0ABD3Q228"/>
<organism evidence="3 4">
    <name type="scientific">Cyclotella atomus</name>
    <dbReference type="NCBI Taxonomy" id="382360"/>
    <lineage>
        <taxon>Eukaryota</taxon>
        <taxon>Sar</taxon>
        <taxon>Stramenopiles</taxon>
        <taxon>Ochrophyta</taxon>
        <taxon>Bacillariophyta</taxon>
        <taxon>Coscinodiscophyceae</taxon>
        <taxon>Thalassiosirophycidae</taxon>
        <taxon>Stephanodiscales</taxon>
        <taxon>Stephanodiscaceae</taxon>
        <taxon>Cyclotella</taxon>
    </lineage>
</organism>
<evidence type="ECO:0000313" key="3">
    <source>
        <dbReference type="EMBL" id="KAL3794017.1"/>
    </source>
</evidence>
<gene>
    <name evidence="3" type="ORF">ACHAWO_003205</name>
</gene>
<evidence type="ECO:0000256" key="2">
    <source>
        <dbReference type="SAM" id="MobiDB-lite"/>
    </source>
</evidence>
<evidence type="ECO:0000256" key="1">
    <source>
        <dbReference type="ARBA" id="ARBA00022801"/>
    </source>
</evidence>
<dbReference type="InterPro" id="IPR051540">
    <property type="entry name" value="S-2-haloacid_dehalogenase"/>
</dbReference>
<dbReference type="GO" id="GO:0016787">
    <property type="term" value="F:hydrolase activity"/>
    <property type="evidence" value="ECO:0007669"/>
    <property type="project" value="UniProtKB-KW"/>
</dbReference>
<reference evidence="3 4" key="1">
    <citation type="submission" date="2024-10" db="EMBL/GenBank/DDBJ databases">
        <title>Updated reference genomes for cyclostephanoid diatoms.</title>
        <authorList>
            <person name="Roberts W.R."/>
            <person name="Alverson A.J."/>
        </authorList>
    </citation>
    <scope>NUCLEOTIDE SEQUENCE [LARGE SCALE GENOMIC DNA]</scope>
    <source>
        <strain evidence="3 4">AJA010-31</strain>
    </source>
</reference>
<proteinExistence type="predicted"/>
<dbReference type="PANTHER" id="PTHR43316">
    <property type="entry name" value="HYDROLASE, HALOACID DELAHOGENASE-RELATED"/>
    <property type="match status" value="1"/>
</dbReference>
<keyword evidence="4" id="KW-1185">Reference proteome</keyword>
<accession>A0ABD3Q228</accession>
<name>A0ABD3Q228_9STRA</name>
<comment type="caution">
    <text evidence="3">The sequence shown here is derived from an EMBL/GenBank/DDBJ whole genome shotgun (WGS) entry which is preliminary data.</text>
</comment>
<evidence type="ECO:0000313" key="4">
    <source>
        <dbReference type="Proteomes" id="UP001530400"/>
    </source>
</evidence>
<dbReference type="PANTHER" id="PTHR43316:SF8">
    <property type="entry name" value="HAD FAMILY HYDROLASE"/>
    <property type="match status" value="1"/>
</dbReference>
<dbReference type="SUPFAM" id="SSF56784">
    <property type="entry name" value="HAD-like"/>
    <property type="match status" value="1"/>
</dbReference>
<dbReference type="InterPro" id="IPR036412">
    <property type="entry name" value="HAD-like_sf"/>
</dbReference>
<dbReference type="EMBL" id="JALLPJ020000372">
    <property type="protein sequence ID" value="KAL3794017.1"/>
    <property type="molecule type" value="Genomic_DNA"/>
</dbReference>
<dbReference type="InterPro" id="IPR023214">
    <property type="entry name" value="HAD_sf"/>
</dbReference>
<feature type="region of interest" description="Disordered" evidence="2">
    <location>
        <begin position="1"/>
        <end position="26"/>
    </location>
</feature>
<keyword evidence="1" id="KW-0378">Hydrolase</keyword>
<dbReference type="Gene3D" id="3.40.50.1000">
    <property type="entry name" value="HAD superfamily/HAD-like"/>
    <property type="match status" value="2"/>
</dbReference>
<protein>
    <submittedName>
        <fullName evidence="3">Uncharacterized protein</fullName>
    </submittedName>
</protein>